<dbReference type="RefSeq" id="WP_210680016.1">
    <property type="nucleotide sequence ID" value="NZ_JAGMWN010000001.1"/>
</dbReference>
<gene>
    <name evidence="11" type="ORF">KAJ83_00260</name>
</gene>
<evidence type="ECO:0000256" key="4">
    <source>
        <dbReference type="ARBA" id="ARBA00022630"/>
    </source>
</evidence>
<proteinExistence type="inferred from homology"/>
<keyword evidence="5 7" id="KW-0274">FAD</keyword>
<dbReference type="Gene3D" id="2.40.110.10">
    <property type="entry name" value="Butyryl-CoA Dehydrogenase, subunit A, domain 2"/>
    <property type="match status" value="1"/>
</dbReference>
<comment type="similarity">
    <text evidence="2 7">Belongs to the acyl-CoA dehydrogenase family.</text>
</comment>
<dbReference type="Pfam" id="PF02770">
    <property type="entry name" value="Acyl-CoA_dh_M"/>
    <property type="match status" value="1"/>
</dbReference>
<organism evidence="11 12">
    <name type="scientific">Marivibrio halodurans</name>
    <dbReference type="NCBI Taxonomy" id="2039722"/>
    <lineage>
        <taxon>Bacteria</taxon>
        <taxon>Pseudomonadati</taxon>
        <taxon>Pseudomonadota</taxon>
        <taxon>Alphaproteobacteria</taxon>
        <taxon>Rhodospirillales</taxon>
        <taxon>Rhodospirillaceae</taxon>
        <taxon>Marivibrio</taxon>
    </lineage>
</organism>
<accession>A0A8J7SKD7</accession>
<evidence type="ECO:0000256" key="6">
    <source>
        <dbReference type="ARBA" id="ARBA00023002"/>
    </source>
</evidence>
<evidence type="ECO:0000259" key="8">
    <source>
        <dbReference type="Pfam" id="PF00441"/>
    </source>
</evidence>
<feature type="domain" description="Acyl-CoA oxidase/dehydrogenase middle" evidence="9">
    <location>
        <begin position="133"/>
        <end position="235"/>
    </location>
</feature>
<dbReference type="InterPro" id="IPR037069">
    <property type="entry name" value="AcylCoA_DH/ox_N_sf"/>
</dbReference>
<evidence type="ECO:0000256" key="2">
    <source>
        <dbReference type="ARBA" id="ARBA00009347"/>
    </source>
</evidence>
<dbReference type="Gene3D" id="1.20.140.10">
    <property type="entry name" value="Butyryl-CoA Dehydrogenase, subunit A, domain 3"/>
    <property type="match status" value="1"/>
</dbReference>
<evidence type="ECO:0000256" key="7">
    <source>
        <dbReference type="RuleBase" id="RU362125"/>
    </source>
</evidence>
<evidence type="ECO:0000256" key="1">
    <source>
        <dbReference type="ARBA" id="ARBA00001974"/>
    </source>
</evidence>
<protein>
    <submittedName>
        <fullName evidence="11">Acyl-CoA dehydrogenase family protein</fullName>
    </submittedName>
</protein>
<dbReference type="Gene3D" id="1.10.540.10">
    <property type="entry name" value="Acyl-CoA dehydrogenase/oxidase, N-terminal domain"/>
    <property type="match status" value="1"/>
</dbReference>
<keyword evidence="4 7" id="KW-0285">Flavoprotein</keyword>
<dbReference type="AlphaFoldDB" id="A0A8J7SKD7"/>
<comment type="caution">
    <text evidence="11">The sequence shown here is derived from an EMBL/GenBank/DDBJ whole genome shotgun (WGS) entry which is preliminary data.</text>
</comment>
<dbReference type="Pfam" id="PF00441">
    <property type="entry name" value="Acyl-CoA_dh_1"/>
    <property type="match status" value="1"/>
</dbReference>
<keyword evidence="6 7" id="KW-0560">Oxidoreductase</keyword>
<evidence type="ECO:0000313" key="12">
    <source>
        <dbReference type="Proteomes" id="UP000672602"/>
    </source>
</evidence>
<dbReference type="InterPro" id="IPR046373">
    <property type="entry name" value="Acyl-CoA_Oxase/DH_mid-dom_sf"/>
</dbReference>
<dbReference type="InterPro" id="IPR013786">
    <property type="entry name" value="AcylCoA_DH/ox_N"/>
</dbReference>
<dbReference type="Pfam" id="PF02771">
    <property type="entry name" value="Acyl-CoA_dh_N"/>
    <property type="match status" value="1"/>
</dbReference>
<dbReference type="GO" id="GO:0033539">
    <property type="term" value="P:fatty acid beta-oxidation using acyl-CoA dehydrogenase"/>
    <property type="evidence" value="ECO:0007669"/>
    <property type="project" value="TreeGrafter"/>
</dbReference>
<dbReference type="InterPro" id="IPR009075">
    <property type="entry name" value="AcylCo_DH/oxidase_C"/>
</dbReference>
<dbReference type="InterPro" id="IPR036250">
    <property type="entry name" value="AcylCo_DH-like_C"/>
</dbReference>
<evidence type="ECO:0000313" key="11">
    <source>
        <dbReference type="EMBL" id="MBP5855426.1"/>
    </source>
</evidence>
<dbReference type="PANTHER" id="PTHR48083:SF13">
    <property type="entry name" value="ACYL-COA DEHYDROGENASE FAMILY MEMBER 11"/>
    <property type="match status" value="1"/>
</dbReference>
<evidence type="ECO:0000256" key="5">
    <source>
        <dbReference type="ARBA" id="ARBA00022827"/>
    </source>
</evidence>
<dbReference type="Proteomes" id="UP000672602">
    <property type="component" value="Unassembled WGS sequence"/>
</dbReference>
<dbReference type="GO" id="GO:0005737">
    <property type="term" value="C:cytoplasm"/>
    <property type="evidence" value="ECO:0007669"/>
    <property type="project" value="TreeGrafter"/>
</dbReference>
<dbReference type="PANTHER" id="PTHR48083">
    <property type="entry name" value="MEDIUM-CHAIN SPECIFIC ACYL-COA DEHYDROGENASE, MITOCHONDRIAL-RELATED"/>
    <property type="match status" value="1"/>
</dbReference>
<feature type="domain" description="Acyl-CoA dehydrogenase/oxidase C-terminal" evidence="8">
    <location>
        <begin position="247"/>
        <end position="396"/>
    </location>
</feature>
<evidence type="ECO:0000259" key="9">
    <source>
        <dbReference type="Pfam" id="PF02770"/>
    </source>
</evidence>
<dbReference type="InterPro" id="IPR006091">
    <property type="entry name" value="Acyl-CoA_Oxase/DH_mid-dom"/>
</dbReference>
<dbReference type="InterPro" id="IPR050741">
    <property type="entry name" value="Acyl-CoA_dehydrogenase"/>
</dbReference>
<dbReference type="FunFam" id="2.40.110.10:FF:000002">
    <property type="entry name" value="Acyl-CoA dehydrogenase fadE12"/>
    <property type="match status" value="1"/>
</dbReference>
<evidence type="ECO:0000256" key="3">
    <source>
        <dbReference type="ARBA" id="ARBA00011738"/>
    </source>
</evidence>
<keyword evidence="12" id="KW-1185">Reference proteome</keyword>
<comment type="subunit">
    <text evidence="3">Homodimer.</text>
</comment>
<reference evidence="11" key="1">
    <citation type="submission" date="2021-04" db="EMBL/GenBank/DDBJ databases">
        <authorList>
            <person name="Zhang D.-C."/>
        </authorList>
    </citation>
    <scope>NUCLEOTIDE SEQUENCE</scope>
    <source>
        <strain evidence="11">CGMCC 1.15697</strain>
    </source>
</reference>
<dbReference type="GO" id="GO:0003995">
    <property type="term" value="F:acyl-CoA dehydrogenase activity"/>
    <property type="evidence" value="ECO:0007669"/>
    <property type="project" value="TreeGrafter"/>
</dbReference>
<dbReference type="EMBL" id="JAGMWN010000001">
    <property type="protein sequence ID" value="MBP5855426.1"/>
    <property type="molecule type" value="Genomic_DNA"/>
</dbReference>
<dbReference type="SUPFAM" id="SSF47203">
    <property type="entry name" value="Acyl-CoA dehydrogenase C-terminal domain-like"/>
    <property type="match status" value="1"/>
</dbReference>
<name>A0A8J7SKD7_9PROT</name>
<feature type="domain" description="Acyl-CoA dehydrogenase/oxidase N-terminal" evidence="10">
    <location>
        <begin position="8"/>
        <end position="129"/>
    </location>
</feature>
<dbReference type="SUPFAM" id="SSF56645">
    <property type="entry name" value="Acyl-CoA dehydrogenase NM domain-like"/>
    <property type="match status" value="1"/>
</dbReference>
<dbReference type="GO" id="GO:0050660">
    <property type="term" value="F:flavin adenine dinucleotide binding"/>
    <property type="evidence" value="ECO:0007669"/>
    <property type="project" value="InterPro"/>
</dbReference>
<dbReference type="InterPro" id="IPR009100">
    <property type="entry name" value="AcylCoA_DH/oxidase_NM_dom_sf"/>
</dbReference>
<comment type="cofactor">
    <cofactor evidence="1 7">
        <name>FAD</name>
        <dbReference type="ChEBI" id="CHEBI:57692"/>
    </cofactor>
</comment>
<sequence>MDFAYSPKVEELRARVQRFMDDHIVPANPEWLRETEKGVYPPAIVEHLKEKAKEEGLWNLFLPGLKDDEPGTRLTNLEYAPLAEIMGRIFWASEVFNCNAPDTGNMELLHMFADAAQYETYLKPLLNGECRSSFSMTEPDVASSDATNIQTTILRDGDDYVINGRKWFITGAADPRCRFTIVLGVSDPSPDADPHNKHSMVIVPMDAKGLTVVRNPAVMHHVAPEGHCELRFDNVRVPAANLLHEEGKGFMLAQARLGPGRIHHCMRSIGQCEVALELACDRALERKAFGKTLSDHGQVAEWIALSRMEIDQARLMVLQAAWKIDQFGNKAARTDVSAIKVVVPRLQTTVLDRAMQIFGSAGLTPDTPLSFLWTWGRALRFIDGPDEVHIRSVARRELKTAKENRGRSIPYLTPPESLHGG</sequence>
<evidence type="ECO:0000259" key="10">
    <source>
        <dbReference type="Pfam" id="PF02771"/>
    </source>
</evidence>